<proteinExistence type="predicted"/>
<keyword evidence="3" id="KW-1185">Reference proteome</keyword>
<dbReference type="EMBL" id="JAMLDX010000002">
    <property type="protein sequence ID" value="MCP3729715.1"/>
    <property type="molecule type" value="Genomic_DNA"/>
</dbReference>
<sequence>MKRTLLILPLAAALAACGNEGDGTSVSIKGDDGNTVASVGKDGRVAIKAPGFEGSLKLPKFEFGADNFEVDGLKLYPGSTIANLNVESGNGKEGSVKVQFDAPAAAAQVQNWFREQMQSAGFTVDLKDGVLAGKTSDGSPFTLKLAPAGDATSRGTLSVTGT</sequence>
<organism evidence="2 3">
    <name type="scientific">Sphingomonas tagetis</name>
    <dbReference type="NCBI Taxonomy" id="2949092"/>
    <lineage>
        <taxon>Bacteria</taxon>
        <taxon>Pseudomonadati</taxon>
        <taxon>Pseudomonadota</taxon>
        <taxon>Alphaproteobacteria</taxon>
        <taxon>Sphingomonadales</taxon>
        <taxon>Sphingomonadaceae</taxon>
        <taxon>Sphingomonas</taxon>
    </lineage>
</organism>
<dbReference type="Proteomes" id="UP001139451">
    <property type="component" value="Unassembled WGS sequence"/>
</dbReference>
<gene>
    <name evidence="2" type="ORF">M9978_04665</name>
</gene>
<accession>A0A9X2KKG0</accession>
<feature type="signal peptide" evidence="1">
    <location>
        <begin position="1"/>
        <end position="18"/>
    </location>
</feature>
<evidence type="ECO:0008006" key="4">
    <source>
        <dbReference type="Google" id="ProtNLM"/>
    </source>
</evidence>
<evidence type="ECO:0000256" key="1">
    <source>
        <dbReference type="SAM" id="SignalP"/>
    </source>
</evidence>
<keyword evidence="1" id="KW-0732">Signal</keyword>
<comment type="caution">
    <text evidence="2">The sequence shown here is derived from an EMBL/GenBank/DDBJ whole genome shotgun (WGS) entry which is preliminary data.</text>
</comment>
<feature type="chain" id="PRO_5040994022" description="Lipoprotein" evidence="1">
    <location>
        <begin position="19"/>
        <end position="162"/>
    </location>
</feature>
<dbReference type="PROSITE" id="PS51257">
    <property type="entry name" value="PROKAR_LIPOPROTEIN"/>
    <property type="match status" value="1"/>
</dbReference>
<evidence type="ECO:0000313" key="3">
    <source>
        <dbReference type="Proteomes" id="UP001139451"/>
    </source>
</evidence>
<dbReference type="RefSeq" id="WP_254291769.1">
    <property type="nucleotide sequence ID" value="NZ_JAMLDX010000002.1"/>
</dbReference>
<name>A0A9X2KKG0_9SPHN</name>
<evidence type="ECO:0000313" key="2">
    <source>
        <dbReference type="EMBL" id="MCP3729715.1"/>
    </source>
</evidence>
<protein>
    <recommendedName>
        <fullName evidence="4">Lipoprotein</fullName>
    </recommendedName>
</protein>
<reference evidence="2" key="1">
    <citation type="submission" date="2022-05" db="EMBL/GenBank/DDBJ databases">
        <title>Sphingomonas sp. strain MG17 Genome sequencing and assembly.</title>
        <authorList>
            <person name="Kim I."/>
        </authorList>
    </citation>
    <scope>NUCLEOTIDE SEQUENCE</scope>
    <source>
        <strain evidence="2">MG17</strain>
    </source>
</reference>
<dbReference type="AlphaFoldDB" id="A0A9X2KKG0"/>